<protein>
    <submittedName>
        <fullName evidence="8">Aquaporin Z 2</fullName>
    </submittedName>
</protein>
<feature type="transmembrane region" description="Helical" evidence="7">
    <location>
        <begin position="193"/>
        <end position="212"/>
    </location>
</feature>
<feature type="transmembrane region" description="Helical" evidence="7">
    <location>
        <begin position="7"/>
        <end position="27"/>
    </location>
</feature>
<evidence type="ECO:0000313" key="8">
    <source>
        <dbReference type="EMBL" id="TWT56855.1"/>
    </source>
</evidence>
<comment type="caution">
    <text evidence="8">The sequence shown here is derived from an EMBL/GenBank/DDBJ whole genome shotgun (WGS) entry which is preliminary data.</text>
</comment>
<evidence type="ECO:0000256" key="2">
    <source>
        <dbReference type="ARBA" id="ARBA00022448"/>
    </source>
</evidence>
<dbReference type="Gene3D" id="1.20.1080.10">
    <property type="entry name" value="Glycerol uptake facilitator protein"/>
    <property type="match status" value="1"/>
</dbReference>
<sequence>MLSRKILAEYIGTFSLVFSGTGAIVINQFSDGAVTHVGIALTFGLVVMAMIYAIGDISGCHINPAVTIAFTVDKRFPVEQAIPYIFVQILGAISASLVLKSVFPDDPTLGATLPALSVWSSFVFEFLLTFILMFVILTVSTGAKEKGIMAGAAIGGVVAFEAMFAGPLCGASMNPARSIGPAVVSGQTTDLWVYLVATTLGAVAAVPICRILHAQEHPAPEDEAA</sequence>
<dbReference type="SUPFAM" id="SSF81338">
    <property type="entry name" value="Aquaporin-like"/>
    <property type="match status" value="1"/>
</dbReference>
<reference evidence="8 9" key="1">
    <citation type="submission" date="2019-02" db="EMBL/GenBank/DDBJ databases">
        <title>Deep-cultivation of Planctomycetes and their phenomic and genomic characterization uncovers novel biology.</title>
        <authorList>
            <person name="Wiegand S."/>
            <person name="Jogler M."/>
            <person name="Boedeker C."/>
            <person name="Pinto D."/>
            <person name="Vollmers J."/>
            <person name="Rivas-Marin E."/>
            <person name="Kohn T."/>
            <person name="Peeters S.H."/>
            <person name="Heuer A."/>
            <person name="Rast P."/>
            <person name="Oberbeckmann S."/>
            <person name="Bunk B."/>
            <person name="Jeske O."/>
            <person name="Meyerdierks A."/>
            <person name="Storesund J.E."/>
            <person name="Kallscheuer N."/>
            <person name="Luecker S."/>
            <person name="Lage O.M."/>
            <person name="Pohl T."/>
            <person name="Merkel B.J."/>
            <person name="Hornburger P."/>
            <person name="Mueller R.-W."/>
            <person name="Bruemmer F."/>
            <person name="Labrenz M."/>
            <person name="Spormann A.M."/>
            <person name="Op Den Camp H."/>
            <person name="Overmann J."/>
            <person name="Amann R."/>
            <person name="Jetten M.S.M."/>
            <person name="Mascher T."/>
            <person name="Medema M.H."/>
            <person name="Devos D.P."/>
            <person name="Kaster A.-K."/>
            <person name="Ovreas L."/>
            <person name="Rohde M."/>
            <person name="Galperin M.Y."/>
            <person name="Jogler C."/>
        </authorList>
    </citation>
    <scope>NUCLEOTIDE SEQUENCE [LARGE SCALE GENOMIC DNA]</scope>
    <source>
        <strain evidence="8 9">KOR42</strain>
    </source>
</reference>
<dbReference type="Proteomes" id="UP000317243">
    <property type="component" value="Unassembled WGS sequence"/>
</dbReference>
<keyword evidence="5 7" id="KW-0472">Membrane</keyword>
<dbReference type="InterPro" id="IPR022357">
    <property type="entry name" value="MIP_CS"/>
</dbReference>
<keyword evidence="9" id="KW-1185">Reference proteome</keyword>
<accession>A0A5C5X3U8</accession>
<dbReference type="EMBL" id="SIHI01000001">
    <property type="protein sequence ID" value="TWT56855.1"/>
    <property type="molecule type" value="Genomic_DNA"/>
</dbReference>
<keyword evidence="4 7" id="KW-1133">Transmembrane helix</keyword>
<dbReference type="PROSITE" id="PS00221">
    <property type="entry name" value="MIP"/>
    <property type="match status" value="1"/>
</dbReference>
<evidence type="ECO:0000256" key="4">
    <source>
        <dbReference type="ARBA" id="ARBA00022989"/>
    </source>
</evidence>
<keyword evidence="3 6" id="KW-0812">Transmembrane</keyword>
<evidence type="ECO:0000256" key="6">
    <source>
        <dbReference type="RuleBase" id="RU000477"/>
    </source>
</evidence>
<organism evidence="8 9">
    <name type="scientific">Thalassoglobus neptunius</name>
    <dbReference type="NCBI Taxonomy" id="1938619"/>
    <lineage>
        <taxon>Bacteria</taxon>
        <taxon>Pseudomonadati</taxon>
        <taxon>Planctomycetota</taxon>
        <taxon>Planctomycetia</taxon>
        <taxon>Planctomycetales</taxon>
        <taxon>Planctomycetaceae</taxon>
        <taxon>Thalassoglobus</taxon>
    </lineage>
</organism>
<dbReference type="InterPro" id="IPR023271">
    <property type="entry name" value="Aquaporin-like"/>
</dbReference>
<dbReference type="PRINTS" id="PR00783">
    <property type="entry name" value="MINTRINSICP"/>
</dbReference>
<proteinExistence type="inferred from homology"/>
<feature type="transmembrane region" description="Helical" evidence="7">
    <location>
        <begin position="151"/>
        <end position="173"/>
    </location>
</feature>
<dbReference type="InterPro" id="IPR000425">
    <property type="entry name" value="MIP"/>
</dbReference>
<gene>
    <name evidence="8" type="primary">aqpZ2</name>
    <name evidence="8" type="ORF">KOR42_02100</name>
</gene>
<comment type="subcellular location">
    <subcellularLocation>
        <location evidence="1">Membrane</location>
        <topology evidence="1">Multi-pass membrane protein</topology>
    </subcellularLocation>
</comment>
<evidence type="ECO:0000313" key="9">
    <source>
        <dbReference type="Proteomes" id="UP000317243"/>
    </source>
</evidence>
<dbReference type="PANTHER" id="PTHR45724:SF13">
    <property type="entry name" value="AQUAPORIN NIP1-1-RELATED"/>
    <property type="match status" value="1"/>
</dbReference>
<keyword evidence="2 6" id="KW-0813">Transport</keyword>
<dbReference type="AlphaFoldDB" id="A0A5C5X3U8"/>
<dbReference type="GO" id="GO:0016020">
    <property type="term" value="C:membrane"/>
    <property type="evidence" value="ECO:0007669"/>
    <property type="project" value="UniProtKB-SubCell"/>
</dbReference>
<dbReference type="Pfam" id="PF00230">
    <property type="entry name" value="MIP"/>
    <property type="match status" value="1"/>
</dbReference>
<evidence type="ECO:0000256" key="3">
    <source>
        <dbReference type="ARBA" id="ARBA00022692"/>
    </source>
</evidence>
<dbReference type="PANTHER" id="PTHR45724">
    <property type="entry name" value="AQUAPORIN NIP2-1"/>
    <property type="match status" value="1"/>
</dbReference>
<name>A0A5C5X3U8_9PLAN</name>
<feature type="transmembrane region" description="Helical" evidence="7">
    <location>
        <begin position="33"/>
        <end position="54"/>
    </location>
</feature>
<dbReference type="InterPro" id="IPR034294">
    <property type="entry name" value="Aquaporin_transptr"/>
</dbReference>
<feature type="transmembrane region" description="Helical" evidence="7">
    <location>
        <begin position="81"/>
        <end position="99"/>
    </location>
</feature>
<feature type="transmembrane region" description="Helical" evidence="7">
    <location>
        <begin position="119"/>
        <end position="139"/>
    </location>
</feature>
<comment type="similarity">
    <text evidence="6">Belongs to the MIP/aquaporin (TC 1.A.8) family.</text>
</comment>
<evidence type="ECO:0000256" key="7">
    <source>
        <dbReference type="SAM" id="Phobius"/>
    </source>
</evidence>
<evidence type="ECO:0000256" key="1">
    <source>
        <dbReference type="ARBA" id="ARBA00004141"/>
    </source>
</evidence>
<dbReference type="GO" id="GO:0015267">
    <property type="term" value="F:channel activity"/>
    <property type="evidence" value="ECO:0007669"/>
    <property type="project" value="InterPro"/>
</dbReference>
<dbReference type="RefSeq" id="WP_197440751.1">
    <property type="nucleotide sequence ID" value="NZ_SIHI01000001.1"/>
</dbReference>
<evidence type="ECO:0000256" key="5">
    <source>
        <dbReference type="ARBA" id="ARBA00023136"/>
    </source>
</evidence>